<sequence>MASNAGATYSLSLIDYGVFGAFLCISVAVGIYHAVVERFKNRAVPSEAPVEAKSRTEEYLLGGRKMPVIPVALSLLTTFLSGITLLGTPAEFFKHGGLWILMYFLSPIAFILSGLYFLPIFYHLNATSIYEYLELRFHSPLLRRLCAGAFIANTLIFLGVVTYAPAVALAGVTNLDVWLLILLVGACSTLYTTIGGLKAVVWADTLQAGVMYIGIGFIVVKGTIDCGGIGNVFQVAVDSGRAESTLRFDIDPAQYNSFWIMLFSATSVYLALYGINQMSVQRYCSLPSVQDARKVVWITIPLYLLLSAMACYIGLLVLAFFYNCNPLETGEIKTHDQLVVLLAVKISKEYAGMPGLFLACIFATTLSTVSTGYNSLAAVVFVDFVKPLYKAEISPQRSLLINKSVVFLSGLIATCLAYACGPLGGIIQSSIGLLGATIGPVTGLFFLGVFARGVSTRAAIYSFIASICCCVLLWLCATLENPYKGTENQVMSLIRLGYTLPTNSSLENCDGRTFTLTRIPDSYDPHYGRPDTFYVSRISPFSYAFFGLLFAFVPAVLLSSLFPAKEERYSSGRKNSLTLWGRPTLQNPKIEKLKSDDTWIRLAAMPRNNSVQSWIKL</sequence>
<evidence type="ECO:0000256" key="8">
    <source>
        <dbReference type="ARBA" id="ARBA00023065"/>
    </source>
</evidence>
<dbReference type="AlphaFoldDB" id="A0AA39II38"/>
<dbReference type="GO" id="GO:0015293">
    <property type="term" value="F:symporter activity"/>
    <property type="evidence" value="ECO:0007669"/>
    <property type="project" value="TreeGrafter"/>
</dbReference>
<feature type="transmembrane region" description="Helical" evidence="12">
    <location>
        <begin position="257"/>
        <end position="275"/>
    </location>
</feature>
<feature type="transmembrane region" description="Helical" evidence="12">
    <location>
        <begin position="209"/>
        <end position="237"/>
    </location>
</feature>
<dbReference type="Gene3D" id="1.20.1730.10">
    <property type="entry name" value="Sodium/glucose cotransporter"/>
    <property type="match status" value="1"/>
</dbReference>
<evidence type="ECO:0000256" key="7">
    <source>
        <dbReference type="ARBA" id="ARBA00023053"/>
    </source>
</evidence>
<feature type="transmembrane region" description="Helical" evidence="12">
    <location>
        <begin position="405"/>
        <end position="427"/>
    </location>
</feature>
<evidence type="ECO:0000256" key="4">
    <source>
        <dbReference type="ARBA" id="ARBA00022475"/>
    </source>
</evidence>
<dbReference type="GO" id="GO:0006814">
    <property type="term" value="P:sodium ion transport"/>
    <property type="evidence" value="ECO:0007669"/>
    <property type="project" value="UniProtKB-KW"/>
</dbReference>
<feature type="transmembrane region" description="Helical" evidence="12">
    <location>
        <begin position="543"/>
        <end position="564"/>
    </location>
</feature>
<keyword evidence="7" id="KW-0915">Sodium</keyword>
<keyword evidence="5 12" id="KW-0812">Transmembrane</keyword>
<dbReference type="PANTHER" id="PTHR42985">
    <property type="entry name" value="SODIUM-COUPLED MONOCARBOXYLATE TRANSPORTER"/>
    <property type="match status" value="1"/>
</dbReference>
<evidence type="ECO:0000256" key="12">
    <source>
        <dbReference type="SAM" id="Phobius"/>
    </source>
</evidence>
<feature type="transmembrane region" description="Helical" evidence="12">
    <location>
        <begin position="295"/>
        <end position="322"/>
    </location>
</feature>
<keyword evidence="10" id="KW-0739">Sodium transport</keyword>
<dbReference type="CDD" id="cd11492">
    <property type="entry name" value="SLC5sbd_NIS-SMVT"/>
    <property type="match status" value="1"/>
</dbReference>
<reference evidence="13" key="1">
    <citation type="submission" date="2023-06" db="EMBL/GenBank/DDBJ databases">
        <title>Genomic analysis of the entomopathogenic nematode Steinernema hermaphroditum.</title>
        <authorList>
            <person name="Schwarz E.M."/>
            <person name="Heppert J.K."/>
            <person name="Baniya A."/>
            <person name="Schwartz H.T."/>
            <person name="Tan C.-H."/>
            <person name="Antoshechkin I."/>
            <person name="Sternberg P.W."/>
            <person name="Goodrich-Blair H."/>
            <person name="Dillman A.R."/>
        </authorList>
    </citation>
    <scope>NUCLEOTIDE SEQUENCE</scope>
    <source>
        <strain evidence="13">PS9179</strain>
        <tissue evidence="13">Whole animal</tissue>
    </source>
</reference>
<dbReference type="EMBL" id="JAUCMV010000001">
    <property type="protein sequence ID" value="KAK0423689.1"/>
    <property type="molecule type" value="Genomic_DNA"/>
</dbReference>
<dbReference type="InterPro" id="IPR001734">
    <property type="entry name" value="Na/solute_symporter"/>
</dbReference>
<comment type="caution">
    <text evidence="13">The sequence shown here is derived from an EMBL/GenBank/DDBJ whole genome shotgun (WGS) entry which is preliminary data.</text>
</comment>
<evidence type="ECO:0000256" key="10">
    <source>
        <dbReference type="ARBA" id="ARBA00023201"/>
    </source>
</evidence>
<evidence type="ECO:0000313" key="13">
    <source>
        <dbReference type="EMBL" id="KAK0423689.1"/>
    </source>
</evidence>
<dbReference type="PANTHER" id="PTHR42985:SF40">
    <property type="entry name" value="LD47995P-RELATED"/>
    <property type="match status" value="1"/>
</dbReference>
<evidence type="ECO:0008006" key="15">
    <source>
        <dbReference type="Google" id="ProtNLM"/>
    </source>
</evidence>
<dbReference type="GO" id="GO:0005886">
    <property type="term" value="C:plasma membrane"/>
    <property type="evidence" value="ECO:0007669"/>
    <property type="project" value="UniProtKB-SubCell"/>
</dbReference>
<dbReference type="InterPro" id="IPR051163">
    <property type="entry name" value="Sodium:Solute_Symporter_SSF"/>
</dbReference>
<keyword evidence="6 12" id="KW-1133">Transmembrane helix</keyword>
<protein>
    <recommendedName>
        <fullName evidence="15">Sodium-dependent multivitamin transporter</fullName>
    </recommendedName>
</protein>
<evidence type="ECO:0000256" key="2">
    <source>
        <dbReference type="ARBA" id="ARBA00006434"/>
    </source>
</evidence>
<feature type="transmembrane region" description="Helical" evidence="12">
    <location>
        <begin position="433"/>
        <end position="451"/>
    </location>
</feature>
<evidence type="ECO:0000256" key="3">
    <source>
        <dbReference type="ARBA" id="ARBA00022448"/>
    </source>
</evidence>
<gene>
    <name evidence="13" type="ORF">QR680_008280</name>
</gene>
<keyword evidence="9 12" id="KW-0472">Membrane</keyword>
<keyword evidence="4" id="KW-1003">Cell membrane</keyword>
<evidence type="ECO:0000256" key="6">
    <source>
        <dbReference type="ARBA" id="ARBA00022989"/>
    </source>
</evidence>
<evidence type="ECO:0000313" key="14">
    <source>
        <dbReference type="Proteomes" id="UP001175271"/>
    </source>
</evidence>
<evidence type="ECO:0000256" key="5">
    <source>
        <dbReference type="ARBA" id="ARBA00022692"/>
    </source>
</evidence>
<comment type="subcellular location">
    <subcellularLocation>
        <location evidence="1">Cell membrane</location>
        <topology evidence="1">Multi-pass membrane protein</topology>
    </subcellularLocation>
</comment>
<dbReference type="Pfam" id="PF00474">
    <property type="entry name" value="SSF"/>
    <property type="match status" value="1"/>
</dbReference>
<evidence type="ECO:0000256" key="1">
    <source>
        <dbReference type="ARBA" id="ARBA00004651"/>
    </source>
</evidence>
<keyword evidence="14" id="KW-1185">Reference proteome</keyword>
<keyword evidence="8" id="KW-0406">Ion transport</keyword>
<dbReference type="NCBIfam" id="TIGR00813">
    <property type="entry name" value="sss"/>
    <property type="match status" value="1"/>
</dbReference>
<feature type="transmembrane region" description="Helical" evidence="12">
    <location>
        <begin position="100"/>
        <end position="124"/>
    </location>
</feature>
<organism evidence="13 14">
    <name type="scientific">Steinernema hermaphroditum</name>
    <dbReference type="NCBI Taxonomy" id="289476"/>
    <lineage>
        <taxon>Eukaryota</taxon>
        <taxon>Metazoa</taxon>
        <taxon>Ecdysozoa</taxon>
        <taxon>Nematoda</taxon>
        <taxon>Chromadorea</taxon>
        <taxon>Rhabditida</taxon>
        <taxon>Tylenchina</taxon>
        <taxon>Panagrolaimomorpha</taxon>
        <taxon>Strongyloidoidea</taxon>
        <taxon>Steinernematidae</taxon>
        <taxon>Steinernema</taxon>
    </lineage>
</organism>
<accession>A0AA39II38</accession>
<feature type="transmembrane region" description="Helical" evidence="12">
    <location>
        <begin position="177"/>
        <end position="197"/>
    </location>
</feature>
<dbReference type="InterPro" id="IPR038377">
    <property type="entry name" value="Na/Glc_symporter_sf"/>
</dbReference>
<proteinExistence type="inferred from homology"/>
<keyword evidence="3" id="KW-0813">Transport</keyword>
<dbReference type="Proteomes" id="UP001175271">
    <property type="component" value="Unassembled WGS sequence"/>
</dbReference>
<name>A0AA39II38_9BILA</name>
<feature type="transmembrane region" description="Helical" evidence="12">
    <location>
        <begin position="458"/>
        <end position="475"/>
    </location>
</feature>
<evidence type="ECO:0000256" key="11">
    <source>
        <dbReference type="RuleBase" id="RU362091"/>
    </source>
</evidence>
<feature type="transmembrane region" description="Helical" evidence="12">
    <location>
        <begin position="145"/>
        <end position="171"/>
    </location>
</feature>
<feature type="transmembrane region" description="Helical" evidence="12">
    <location>
        <begin position="356"/>
        <end position="384"/>
    </location>
</feature>
<dbReference type="PROSITE" id="PS50283">
    <property type="entry name" value="NA_SOLUT_SYMP_3"/>
    <property type="match status" value="1"/>
</dbReference>
<feature type="transmembrane region" description="Helical" evidence="12">
    <location>
        <begin position="16"/>
        <end position="35"/>
    </location>
</feature>
<feature type="transmembrane region" description="Helical" evidence="12">
    <location>
        <begin position="68"/>
        <end position="88"/>
    </location>
</feature>
<evidence type="ECO:0000256" key="9">
    <source>
        <dbReference type="ARBA" id="ARBA00023136"/>
    </source>
</evidence>
<comment type="similarity">
    <text evidence="2 11">Belongs to the sodium:solute symporter (SSF) (TC 2.A.21) family.</text>
</comment>